<dbReference type="EMBL" id="JBBWWQ010000009">
    <property type="protein sequence ID" value="KAK8938527.1"/>
    <property type="molecule type" value="Genomic_DNA"/>
</dbReference>
<dbReference type="GO" id="GO:0008270">
    <property type="term" value="F:zinc ion binding"/>
    <property type="evidence" value="ECO:0007669"/>
    <property type="project" value="UniProtKB-KW"/>
</dbReference>
<reference evidence="6 7" key="1">
    <citation type="journal article" date="2022" name="Nat. Plants">
        <title>Genomes of leafy and leafless Platanthera orchids illuminate the evolution of mycoheterotrophy.</title>
        <authorList>
            <person name="Li M.H."/>
            <person name="Liu K.W."/>
            <person name="Li Z."/>
            <person name="Lu H.C."/>
            <person name="Ye Q.L."/>
            <person name="Zhang D."/>
            <person name="Wang J.Y."/>
            <person name="Li Y.F."/>
            <person name="Zhong Z.M."/>
            <person name="Liu X."/>
            <person name="Yu X."/>
            <person name="Liu D.K."/>
            <person name="Tu X.D."/>
            <person name="Liu B."/>
            <person name="Hao Y."/>
            <person name="Liao X.Y."/>
            <person name="Jiang Y.T."/>
            <person name="Sun W.H."/>
            <person name="Chen J."/>
            <person name="Chen Y.Q."/>
            <person name="Ai Y."/>
            <person name="Zhai J.W."/>
            <person name="Wu S.S."/>
            <person name="Zhou Z."/>
            <person name="Hsiao Y.Y."/>
            <person name="Wu W.L."/>
            <person name="Chen Y.Y."/>
            <person name="Lin Y.F."/>
            <person name="Hsu J.L."/>
            <person name="Li C.Y."/>
            <person name="Wang Z.W."/>
            <person name="Zhao X."/>
            <person name="Zhong W.Y."/>
            <person name="Ma X.K."/>
            <person name="Ma L."/>
            <person name="Huang J."/>
            <person name="Chen G.Z."/>
            <person name="Huang M.Z."/>
            <person name="Huang L."/>
            <person name="Peng D.H."/>
            <person name="Luo Y.B."/>
            <person name="Zou S.Q."/>
            <person name="Chen S.P."/>
            <person name="Lan S."/>
            <person name="Tsai W.C."/>
            <person name="Van de Peer Y."/>
            <person name="Liu Z.J."/>
        </authorList>
    </citation>
    <scope>NUCLEOTIDE SEQUENCE [LARGE SCALE GENOMIC DNA]</scope>
    <source>
        <strain evidence="6">Lor287</strain>
    </source>
</reference>
<evidence type="ECO:0000256" key="1">
    <source>
        <dbReference type="ARBA" id="ARBA00022723"/>
    </source>
</evidence>
<organism evidence="6 7">
    <name type="scientific">Platanthera zijinensis</name>
    <dbReference type="NCBI Taxonomy" id="2320716"/>
    <lineage>
        <taxon>Eukaryota</taxon>
        <taxon>Viridiplantae</taxon>
        <taxon>Streptophyta</taxon>
        <taxon>Embryophyta</taxon>
        <taxon>Tracheophyta</taxon>
        <taxon>Spermatophyta</taxon>
        <taxon>Magnoliopsida</taxon>
        <taxon>Liliopsida</taxon>
        <taxon>Asparagales</taxon>
        <taxon>Orchidaceae</taxon>
        <taxon>Orchidoideae</taxon>
        <taxon>Orchideae</taxon>
        <taxon>Orchidinae</taxon>
        <taxon>Platanthera</taxon>
    </lineage>
</organism>
<dbReference type="InterPro" id="IPR001293">
    <property type="entry name" value="Znf_TRAF"/>
</dbReference>
<keyword evidence="3 4" id="KW-0862">Zinc</keyword>
<name>A0AAP0BGG3_9ASPA</name>
<dbReference type="Gene3D" id="3.30.40.10">
    <property type="entry name" value="Zinc/RING finger domain, C3HC4 (zinc finger)"/>
    <property type="match status" value="1"/>
</dbReference>
<dbReference type="PANTHER" id="PTHR10131:SF161">
    <property type="entry name" value="F26K24.24 PROTEIN"/>
    <property type="match status" value="1"/>
</dbReference>
<keyword evidence="7" id="KW-1185">Reference proteome</keyword>
<evidence type="ECO:0000256" key="4">
    <source>
        <dbReference type="PROSITE-ProRule" id="PRU00207"/>
    </source>
</evidence>
<evidence type="ECO:0000313" key="6">
    <source>
        <dbReference type="EMBL" id="KAK8938527.1"/>
    </source>
</evidence>
<dbReference type="InterPro" id="IPR013083">
    <property type="entry name" value="Znf_RING/FYVE/PHD"/>
</dbReference>
<evidence type="ECO:0000259" key="5">
    <source>
        <dbReference type="PROSITE" id="PS50145"/>
    </source>
</evidence>
<sequence length="337" mass="38239">MDLPVSDLAPIKDAVASFSCSHCDAEAVHKVAQVLLPGLATACIDSTAGDFFRTPAFVAVDLRKEMVDYLNLRSETYISNLLLLAQASPDAPDLPPDEPADIVADLIEDFAASKRNILSRVSGWILSDSREDKIDEFVHEMETNRFWMIDRREAVAEVLLRNLDYKNESHCSMRFEDEGQLVEHMGGCTFRPVDCANEGCKVKFSALHAEHHDSVCAYKVLPCDQKCPEMIMRREMDRHCVTVCRMKLMNCPFYQVGCRLPIPQCMLEQHCRDQLQTHMISVLPLVHRGDERSEDDWRERAEALEKDSSRAILPGLVMTCQISSIIKHDEHMKNENS</sequence>
<accession>A0AAP0BGG3</accession>
<proteinExistence type="predicted"/>
<protein>
    <recommendedName>
        <fullName evidence="5">TRAF-type domain-containing protein</fullName>
    </recommendedName>
</protein>
<dbReference type="Pfam" id="PF02176">
    <property type="entry name" value="zf-TRAF"/>
    <property type="match status" value="1"/>
</dbReference>
<keyword evidence="2 4" id="KW-0863">Zinc-finger</keyword>
<evidence type="ECO:0000313" key="7">
    <source>
        <dbReference type="Proteomes" id="UP001418222"/>
    </source>
</evidence>
<evidence type="ECO:0000256" key="3">
    <source>
        <dbReference type="ARBA" id="ARBA00022833"/>
    </source>
</evidence>
<evidence type="ECO:0000256" key="2">
    <source>
        <dbReference type="ARBA" id="ARBA00022771"/>
    </source>
</evidence>
<keyword evidence="1 4" id="KW-0479">Metal-binding</keyword>
<feature type="zinc finger region" description="TRAF-type" evidence="4">
    <location>
        <begin position="211"/>
        <end position="259"/>
    </location>
</feature>
<dbReference type="Proteomes" id="UP001418222">
    <property type="component" value="Unassembled WGS sequence"/>
</dbReference>
<dbReference type="PROSITE" id="PS50145">
    <property type="entry name" value="ZF_TRAF"/>
    <property type="match status" value="1"/>
</dbReference>
<comment type="caution">
    <text evidence="6">The sequence shown here is derived from an EMBL/GenBank/DDBJ whole genome shotgun (WGS) entry which is preliminary data.</text>
</comment>
<dbReference type="AlphaFoldDB" id="A0AAP0BGG3"/>
<gene>
    <name evidence="6" type="ORF">KSP39_PZI010854</name>
</gene>
<dbReference type="SUPFAM" id="SSF49599">
    <property type="entry name" value="TRAF domain-like"/>
    <property type="match status" value="1"/>
</dbReference>
<feature type="domain" description="TRAF-type" evidence="5">
    <location>
        <begin position="211"/>
        <end position="259"/>
    </location>
</feature>
<dbReference type="PANTHER" id="PTHR10131">
    <property type="entry name" value="TNF RECEPTOR ASSOCIATED FACTOR"/>
    <property type="match status" value="1"/>
</dbReference>